<organism evidence="2 3">
    <name type="scientific">Stenomitos frigidus AS-A4</name>
    <dbReference type="NCBI Taxonomy" id="2933935"/>
    <lineage>
        <taxon>Bacteria</taxon>
        <taxon>Bacillati</taxon>
        <taxon>Cyanobacteriota</taxon>
        <taxon>Cyanophyceae</taxon>
        <taxon>Leptolyngbyales</taxon>
        <taxon>Leptolyngbyaceae</taxon>
        <taxon>Stenomitos</taxon>
    </lineage>
</organism>
<dbReference type="CDD" id="cd00077">
    <property type="entry name" value="HDc"/>
    <property type="match status" value="1"/>
</dbReference>
<dbReference type="Gene3D" id="1.10.3210.10">
    <property type="entry name" value="Hypothetical protein af1432"/>
    <property type="match status" value="1"/>
</dbReference>
<comment type="caution">
    <text evidence="2">The sequence shown here is derived from an EMBL/GenBank/DDBJ whole genome shotgun (WGS) entry which is preliminary data.</text>
</comment>
<dbReference type="SUPFAM" id="SSF109604">
    <property type="entry name" value="HD-domain/PDEase-like"/>
    <property type="match status" value="1"/>
</dbReference>
<dbReference type="Pfam" id="PF13487">
    <property type="entry name" value="HD_5"/>
    <property type="match status" value="1"/>
</dbReference>
<gene>
    <name evidence="2" type="ORF">NDI38_23910</name>
</gene>
<dbReference type="PROSITE" id="PS51832">
    <property type="entry name" value="HD_GYP"/>
    <property type="match status" value="1"/>
</dbReference>
<accession>A0ABV0KQG9</accession>
<dbReference type="InterPro" id="IPR052020">
    <property type="entry name" value="Cyclic_di-GMP/3'3'-cGAMP_PDE"/>
</dbReference>
<dbReference type="EMBL" id="JAMPLM010000035">
    <property type="protein sequence ID" value="MEP1061479.1"/>
    <property type="molecule type" value="Genomic_DNA"/>
</dbReference>
<keyword evidence="3" id="KW-1185">Reference proteome</keyword>
<dbReference type="Proteomes" id="UP001476950">
    <property type="component" value="Unassembled WGS sequence"/>
</dbReference>
<feature type="domain" description="HD-GYP" evidence="1">
    <location>
        <begin position="79"/>
        <end position="280"/>
    </location>
</feature>
<dbReference type="SMART" id="SM00471">
    <property type="entry name" value="HDc"/>
    <property type="match status" value="1"/>
</dbReference>
<reference evidence="2 3" key="1">
    <citation type="submission" date="2022-04" db="EMBL/GenBank/DDBJ databases">
        <title>Positive selection, recombination, and allopatry shape intraspecific diversity of widespread and dominant cyanobacteria.</title>
        <authorList>
            <person name="Wei J."/>
            <person name="Shu W."/>
            <person name="Hu C."/>
        </authorList>
    </citation>
    <scope>NUCLEOTIDE SEQUENCE [LARGE SCALE GENOMIC DNA]</scope>
    <source>
        <strain evidence="2 3">AS-A4</strain>
    </source>
</reference>
<name>A0ABV0KQG9_9CYAN</name>
<dbReference type="PANTHER" id="PTHR45228">
    <property type="entry name" value="CYCLIC DI-GMP PHOSPHODIESTERASE TM_0186-RELATED"/>
    <property type="match status" value="1"/>
</dbReference>
<evidence type="ECO:0000259" key="1">
    <source>
        <dbReference type="PROSITE" id="PS51832"/>
    </source>
</evidence>
<protein>
    <submittedName>
        <fullName evidence="2">HD domain-containing protein</fullName>
    </submittedName>
</protein>
<dbReference type="RefSeq" id="WP_190446300.1">
    <property type="nucleotide sequence ID" value="NZ_JAMPLM010000035.1"/>
</dbReference>
<dbReference type="InterPro" id="IPR003607">
    <property type="entry name" value="HD/PDEase_dom"/>
</dbReference>
<evidence type="ECO:0000313" key="2">
    <source>
        <dbReference type="EMBL" id="MEP1061479.1"/>
    </source>
</evidence>
<evidence type="ECO:0000313" key="3">
    <source>
        <dbReference type="Proteomes" id="UP001476950"/>
    </source>
</evidence>
<proteinExistence type="predicted"/>
<dbReference type="InterPro" id="IPR037522">
    <property type="entry name" value="HD_GYP_dom"/>
</dbReference>
<sequence>MNTGRLEKDRFLPEANTDVQQQLDAANSQLAIYARDLKRLAMAESEKSQKLLLANQQLQAFAKDLKLAVVAEKQKAAELEVAYCELIFRLTRASKYKDEETGAHIQRLSHYAKAMALHLGWSEVEAEMLFQAAPMHDVGKIAVPDAILLKQGALSTEEWETMKQHPKFGASLLEGLDSPLAQMSRDIALTHHERWNGTGYPNGLREEEIPVVGRIIILADQYDALRSQRPYKPGFEHDKTCDILLNGDGRTQPEHFDPQIIEAFRAIHPKFAAIYERISDDELCTA</sequence>